<gene>
    <name evidence="1" type="ORF">H9659_11305</name>
</gene>
<sequence>MHVKFYTKPGCSLCDEAEQMMHLIQEDYPLTWTTVNIEEDDAKHEQYVFMIPVIEKDHEVLCSGRIGYADLALLFDSEV</sequence>
<evidence type="ECO:0000313" key="2">
    <source>
        <dbReference type="Proteomes" id="UP000659496"/>
    </source>
</evidence>
<organism evidence="1 2">
    <name type="scientific">Sporosarcina gallistercoris</name>
    <dbReference type="NCBI Taxonomy" id="2762245"/>
    <lineage>
        <taxon>Bacteria</taxon>
        <taxon>Bacillati</taxon>
        <taxon>Bacillota</taxon>
        <taxon>Bacilli</taxon>
        <taxon>Bacillales</taxon>
        <taxon>Caryophanaceae</taxon>
        <taxon>Sporosarcina</taxon>
    </lineage>
</organism>
<keyword evidence="2" id="KW-1185">Reference proteome</keyword>
<dbReference type="Pfam" id="PF05768">
    <property type="entry name" value="Glrx-like"/>
    <property type="match status" value="1"/>
</dbReference>
<evidence type="ECO:0000313" key="1">
    <source>
        <dbReference type="EMBL" id="MBD7908919.1"/>
    </source>
</evidence>
<protein>
    <submittedName>
        <fullName evidence="1">Glutaredoxin family protein</fullName>
    </submittedName>
</protein>
<dbReference type="InterPro" id="IPR008554">
    <property type="entry name" value="Glutaredoxin-like"/>
</dbReference>
<dbReference type="EMBL" id="JACSQY010000008">
    <property type="protein sequence ID" value="MBD7908919.1"/>
    <property type="molecule type" value="Genomic_DNA"/>
</dbReference>
<reference evidence="1 2" key="1">
    <citation type="submission" date="2020-08" db="EMBL/GenBank/DDBJ databases">
        <title>A Genomic Blueprint of the Chicken Gut Microbiome.</title>
        <authorList>
            <person name="Gilroy R."/>
            <person name="Ravi A."/>
            <person name="Getino M."/>
            <person name="Pursley I."/>
            <person name="Horton D.L."/>
            <person name="Alikhan N.-F."/>
            <person name="Baker D."/>
            <person name="Gharbi K."/>
            <person name="Hall N."/>
            <person name="Watson M."/>
            <person name="Adriaenssens E.M."/>
            <person name="Foster-Nyarko E."/>
            <person name="Jarju S."/>
            <person name="Secka A."/>
            <person name="Antonio M."/>
            <person name="Oren A."/>
            <person name="Chaudhuri R."/>
            <person name="La Ragione R.M."/>
            <person name="Hildebrand F."/>
            <person name="Pallen M.J."/>
        </authorList>
    </citation>
    <scope>NUCLEOTIDE SEQUENCE [LARGE SCALE GENOMIC DNA]</scope>
    <source>
        <strain evidence="1 2">Sa3CUA8</strain>
    </source>
</reference>
<proteinExistence type="predicted"/>
<dbReference type="RefSeq" id="WP_191690534.1">
    <property type="nucleotide sequence ID" value="NZ_JACSQY010000008.1"/>
</dbReference>
<dbReference type="Gene3D" id="3.40.30.10">
    <property type="entry name" value="Glutaredoxin"/>
    <property type="match status" value="1"/>
</dbReference>
<comment type="caution">
    <text evidence="1">The sequence shown here is derived from an EMBL/GenBank/DDBJ whole genome shotgun (WGS) entry which is preliminary data.</text>
</comment>
<dbReference type="SUPFAM" id="SSF52833">
    <property type="entry name" value="Thioredoxin-like"/>
    <property type="match status" value="1"/>
</dbReference>
<accession>A0ABR8PLH1</accession>
<dbReference type="Proteomes" id="UP000659496">
    <property type="component" value="Unassembled WGS sequence"/>
</dbReference>
<dbReference type="InterPro" id="IPR036249">
    <property type="entry name" value="Thioredoxin-like_sf"/>
</dbReference>
<name>A0ABR8PLH1_9BACL</name>